<proteinExistence type="predicted"/>
<gene>
    <name evidence="3" type="ORF">B7P34_25370</name>
</gene>
<organism evidence="3 4">
    <name type="scientific">Streptosporangium nondiastaticum</name>
    <dbReference type="NCBI Taxonomy" id="35764"/>
    <lineage>
        <taxon>Bacteria</taxon>
        <taxon>Bacillati</taxon>
        <taxon>Actinomycetota</taxon>
        <taxon>Actinomycetes</taxon>
        <taxon>Streptosporangiales</taxon>
        <taxon>Streptosporangiaceae</taxon>
        <taxon>Streptosporangium</taxon>
    </lineage>
</organism>
<dbReference type="PANTHER" id="PTHR30466:SF1">
    <property type="entry name" value="FMN REDUCTASE (NADH) RUTF"/>
    <property type="match status" value="1"/>
</dbReference>
<reference evidence="3 4" key="1">
    <citation type="submission" date="2018-03" db="EMBL/GenBank/DDBJ databases">
        <title>Chitinolytic properties of Streptosporangium nondiastaticum TBG75A20.</title>
        <authorList>
            <person name="Gayathri V."/>
            <person name="Shiburaj S."/>
        </authorList>
    </citation>
    <scope>NUCLEOTIDE SEQUENCE [LARGE SCALE GENOMIC DNA]</scope>
    <source>
        <strain evidence="3 4">TBG75A20</strain>
    </source>
</reference>
<name>A0A9X7JLJ1_9ACTN</name>
<keyword evidence="4" id="KW-1185">Reference proteome</keyword>
<dbReference type="InterPro" id="IPR012349">
    <property type="entry name" value="Split_barrel_FMN-bd"/>
</dbReference>
<protein>
    <submittedName>
        <fullName evidence="3">Flavin reductase</fullName>
    </submittedName>
</protein>
<sequence length="181" mass="19711">MITDERLLRACLGHFATGVTVVTCEVDGVPHGATVNAFTAVSLDPALVLVSLHRRSRAGRHLAGRPFTVNVLGEDQRDLAERFAGRRAEAPPRWAPRPRAGLAPRLAGSLATLSCTPWAAYDGGDHVLFVGRVEEAEYREGGRPLLFYEGGFRGLRAPHRIGISSSGRVRRPRAVEPSDRR</sequence>
<dbReference type="OrthoDB" id="9792858at2"/>
<dbReference type="InterPro" id="IPR050268">
    <property type="entry name" value="NADH-dep_flavin_reductase"/>
</dbReference>
<evidence type="ECO:0000256" key="1">
    <source>
        <dbReference type="ARBA" id="ARBA00023002"/>
    </source>
</evidence>
<evidence type="ECO:0000313" key="3">
    <source>
        <dbReference type="EMBL" id="PSJ25970.1"/>
    </source>
</evidence>
<evidence type="ECO:0000313" key="4">
    <source>
        <dbReference type="Proteomes" id="UP000242427"/>
    </source>
</evidence>
<dbReference type="Proteomes" id="UP000242427">
    <property type="component" value="Unassembled WGS sequence"/>
</dbReference>
<dbReference type="GO" id="GO:0006208">
    <property type="term" value="P:pyrimidine nucleobase catabolic process"/>
    <property type="evidence" value="ECO:0007669"/>
    <property type="project" value="TreeGrafter"/>
</dbReference>
<dbReference type="RefSeq" id="WP_106680149.1">
    <property type="nucleotide sequence ID" value="NZ_PXWG01000093.1"/>
</dbReference>
<dbReference type="EMBL" id="PXWG01000093">
    <property type="protein sequence ID" value="PSJ25970.1"/>
    <property type="molecule type" value="Genomic_DNA"/>
</dbReference>
<dbReference type="GO" id="GO:0010181">
    <property type="term" value="F:FMN binding"/>
    <property type="evidence" value="ECO:0007669"/>
    <property type="project" value="InterPro"/>
</dbReference>
<keyword evidence="1" id="KW-0560">Oxidoreductase</keyword>
<dbReference type="GO" id="GO:0042602">
    <property type="term" value="F:riboflavin reductase (NADPH) activity"/>
    <property type="evidence" value="ECO:0007669"/>
    <property type="project" value="TreeGrafter"/>
</dbReference>
<dbReference type="Gene3D" id="2.30.110.10">
    <property type="entry name" value="Electron Transport, Fmn-binding Protein, Chain A"/>
    <property type="match status" value="1"/>
</dbReference>
<accession>A0A9X7JLJ1</accession>
<dbReference type="SMART" id="SM00903">
    <property type="entry name" value="Flavin_Reduct"/>
    <property type="match status" value="1"/>
</dbReference>
<feature type="domain" description="Flavin reductase like" evidence="2">
    <location>
        <begin position="12"/>
        <end position="154"/>
    </location>
</feature>
<dbReference type="Pfam" id="PF01613">
    <property type="entry name" value="Flavin_Reduct"/>
    <property type="match status" value="1"/>
</dbReference>
<comment type="caution">
    <text evidence="3">The sequence shown here is derived from an EMBL/GenBank/DDBJ whole genome shotgun (WGS) entry which is preliminary data.</text>
</comment>
<dbReference type="InterPro" id="IPR002563">
    <property type="entry name" value="Flavin_Rdtase-like_dom"/>
</dbReference>
<dbReference type="PANTHER" id="PTHR30466">
    <property type="entry name" value="FLAVIN REDUCTASE"/>
    <property type="match status" value="1"/>
</dbReference>
<dbReference type="AlphaFoldDB" id="A0A9X7JLJ1"/>
<dbReference type="SUPFAM" id="SSF50475">
    <property type="entry name" value="FMN-binding split barrel"/>
    <property type="match status" value="1"/>
</dbReference>
<evidence type="ECO:0000259" key="2">
    <source>
        <dbReference type="SMART" id="SM00903"/>
    </source>
</evidence>